<dbReference type="Proteomes" id="UP000522720">
    <property type="component" value="Unassembled WGS sequence"/>
</dbReference>
<dbReference type="InterPro" id="IPR000086">
    <property type="entry name" value="NUDIX_hydrolase_dom"/>
</dbReference>
<dbReference type="GO" id="GO:0003824">
    <property type="term" value="F:catalytic activity"/>
    <property type="evidence" value="ECO:0007669"/>
    <property type="project" value="UniProtKB-ARBA"/>
</dbReference>
<name>A0A7X6S1M8_9STRE</name>
<dbReference type="InterPro" id="IPR015797">
    <property type="entry name" value="NUDIX_hydrolase-like_dom_sf"/>
</dbReference>
<accession>A0A7X6S1M8</accession>
<dbReference type="RefSeq" id="WP_168549278.1">
    <property type="nucleotide sequence ID" value="NZ_JAAXPR010000010.1"/>
</dbReference>
<evidence type="ECO:0000313" key="2">
    <source>
        <dbReference type="EMBL" id="NKZ20525.1"/>
    </source>
</evidence>
<dbReference type="PROSITE" id="PS51462">
    <property type="entry name" value="NUDIX"/>
    <property type="match status" value="1"/>
</dbReference>
<dbReference type="Gene3D" id="3.90.79.10">
    <property type="entry name" value="Nucleoside Triphosphate Pyrophosphohydrolase"/>
    <property type="match status" value="1"/>
</dbReference>
<dbReference type="Pfam" id="PF00293">
    <property type="entry name" value="NUDIX"/>
    <property type="match status" value="1"/>
</dbReference>
<dbReference type="PANTHER" id="PTHR10885">
    <property type="entry name" value="ISOPENTENYL-DIPHOSPHATE DELTA-ISOMERASE"/>
    <property type="match status" value="1"/>
</dbReference>
<sequence>MEIWDIYDQQNRKTGQLIERSRVNALKPGQYHGCVNALLYDQTGQVLVQQRSFCKETNPGVWDIFTGGSMLAGETPEQAISREVAEELSLFRLDFTYLGYEARPDIKCIMHYYKALIPDMAKETISIQRIEVERIDWLSLDKACELLTDSPYDQKWVNKCFFDDIK</sequence>
<dbReference type="AlphaFoldDB" id="A0A7X6S1M8"/>
<gene>
    <name evidence="2" type="ORF">HF992_06675</name>
</gene>
<evidence type="ECO:0000259" key="1">
    <source>
        <dbReference type="PROSITE" id="PS51462"/>
    </source>
</evidence>
<protein>
    <submittedName>
        <fullName evidence="2">NUDIX domain-containing protein</fullName>
    </submittedName>
</protein>
<dbReference type="PANTHER" id="PTHR10885:SF0">
    <property type="entry name" value="ISOPENTENYL-DIPHOSPHATE DELTA-ISOMERASE"/>
    <property type="match status" value="1"/>
</dbReference>
<comment type="caution">
    <text evidence="2">The sequence shown here is derived from an EMBL/GenBank/DDBJ whole genome shotgun (WGS) entry which is preliminary data.</text>
</comment>
<proteinExistence type="predicted"/>
<feature type="domain" description="Nudix hydrolase" evidence="1">
    <location>
        <begin position="30"/>
        <end position="160"/>
    </location>
</feature>
<organism evidence="2 3">
    <name type="scientific">Streptococcus ovuberis</name>
    <dbReference type="NCBI Taxonomy" id="1936207"/>
    <lineage>
        <taxon>Bacteria</taxon>
        <taxon>Bacillati</taxon>
        <taxon>Bacillota</taxon>
        <taxon>Bacilli</taxon>
        <taxon>Lactobacillales</taxon>
        <taxon>Streptococcaceae</taxon>
        <taxon>Streptococcus</taxon>
    </lineage>
</organism>
<keyword evidence="3" id="KW-1185">Reference proteome</keyword>
<dbReference type="EMBL" id="JAAXPR010000010">
    <property type="protein sequence ID" value="NKZ20525.1"/>
    <property type="molecule type" value="Genomic_DNA"/>
</dbReference>
<evidence type="ECO:0000313" key="3">
    <source>
        <dbReference type="Proteomes" id="UP000522720"/>
    </source>
</evidence>
<reference evidence="2 3" key="1">
    <citation type="submission" date="2020-04" db="EMBL/GenBank/DDBJ databases">
        <title>MicrobeNet Type strains.</title>
        <authorList>
            <person name="Nicholson A.C."/>
        </authorList>
    </citation>
    <scope>NUCLEOTIDE SEQUENCE [LARGE SCALE GENOMIC DNA]</scope>
    <source>
        <strain evidence="2 3">CCUG 69612</strain>
    </source>
</reference>
<dbReference type="SUPFAM" id="SSF55811">
    <property type="entry name" value="Nudix"/>
    <property type="match status" value="1"/>
</dbReference>